<dbReference type="AlphaFoldDB" id="A0A9Q4QSX7"/>
<protein>
    <submittedName>
        <fullName evidence="1">Uncharacterized protein</fullName>
    </submittedName>
</protein>
<sequence>MRNVFSSSGAVLVVFVPSGSCSLIWTALALHCQLQCSLAVFQSRVGRCVVAGLDSDSSVLLDRDDDRQDTAGY</sequence>
<evidence type="ECO:0000313" key="2">
    <source>
        <dbReference type="Proteomes" id="UP000474061"/>
    </source>
</evidence>
<organism evidence="1 2">
    <name type="scientific">Xylella fastidiosa subsp. multiplex</name>
    <dbReference type="NCBI Taxonomy" id="644357"/>
    <lineage>
        <taxon>Bacteria</taxon>
        <taxon>Pseudomonadati</taxon>
        <taxon>Pseudomonadota</taxon>
        <taxon>Gammaproteobacteria</taxon>
        <taxon>Lysobacterales</taxon>
        <taxon>Lysobacteraceae</taxon>
        <taxon>Xylella</taxon>
    </lineage>
</organism>
<gene>
    <name evidence="1" type="ORF">FG476_10155</name>
</gene>
<reference evidence="1" key="2">
    <citation type="journal article" date="2020" name="Appl. Environ. Microbiol.">
        <title>Multiple intercontinental introductions associated with the emergence of a plant pathogen in Europe.</title>
        <authorList>
            <person name="Landa B.B."/>
            <person name="Castillo A.I."/>
            <person name="Giampetruzzi A."/>
            <person name="Kahn A."/>
            <person name="Roman-Ecija M."/>
            <person name="Velasco-Amo M.P."/>
            <person name="Navas-Cortes J.A."/>
            <person name="Marco-Noales E."/>
            <person name="Barbe S."/>
            <person name="Moralejo E."/>
            <person name="Coletta-Filho H.D."/>
            <person name="Saldarelli P."/>
            <person name="Saponari M."/>
            <person name="Almeida R.P.P."/>
        </authorList>
    </citation>
    <scope>NUCLEOTIDE SEQUENCE</scope>
    <source>
        <strain evidence="1">XYL1981</strain>
    </source>
</reference>
<dbReference type="EMBL" id="VDCJ01000351">
    <property type="protein sequence ID" value="MRU24399.1"/>
    <property type="molecule type" value="Genomic_DNA"/>
</dbReference>
<reference evidence="1" key="1">
    <citation type="submission" date="2019-05" db="EMBL/GenBank/DDBJ databases">
        <authorList>
            <person name="Castillo A."/>
            <person name="Giampetruzzi A."/>
            <person name="Landa B."/>
            <person name="Saponari M."/>
            <person name="Almeida R.P.P."/>
            <person name="Moralejo E."/>
            <person name="Marco-Noales E."/>
            <person name="Velasco-Amo M.P."/>
            <person name="Roman-Ecija M."/>
            <person name="Navarro I."/>
            <person name="Monterde A."/>
            <person name="Barbe S."/>
        </authorList>
    </citation>
    <scope>NUCLEOTIDE SEQUENCE</scope>
    <source>
        <strain evidence="1">XYL1981</strain>
    </source>
</reference>
<proteinExistence type="predicted"/>
<name>A0A9Q4QSX7_XYLFS</name>
<accession>A0A9Q4QSX7</accession>
<dbReference type="Proteomes" id="UP000474061">
    <property type="component" value="Unassembled WGS sequence"/>
</dbReference>
<evidence type="ECO:0000313" key="1">
    <source>
        <dbReference type="EMBL" id="MRU24399.1"/>
    </source>
</evidence>
<comment type="caution">
    <text evidence="1">The sequence shown here is derived from an EMBL/GenBank/DDBJ whole genome shotgun (WGS) entry which is preliminary data.</text>
</comment>